<proteinExistence type="predicted"/>
<keyword evidence="3" id="KW-1185">Reference proteome</keyword>
<evidence type="ECO:0000313" key="2">
    <source>
        <dbReference type="EMBL" id="EOA36598.1"/>
    </source>
</evidence>
<name>R0IIA2_9BRAS</name>
<evidence type="ECO:0000256" key="1">
    <source>
        <dbReference type="SAM" id="MobiDB-lite"/>
    </source>
</evidence>
<accession>R0IIA2</accession>
<dbReference type="AlphaFoldDB" id="R0IIA2"/>
<organism evidence="2 3">
    <name type="scientific">Capsella rubella</name>
    <dbReference type="NCBI Taxonomy" id="81985"/>
    <lineage>
        <taxon>Eukaryota</taxon>
        <taxon>Viridiplantae</taxon>
        <taxon>Streptophyta</taxon>
        <taxon>Embryophyta</taxon>
        <taxon>Tracheophyta</taxon>
        <taxon>Spermatophyta</taxon>
        <taxon>Magnoliopsida</taxon>
        <taxon>eudicotyledons</taxon>
        <taxon>Gunneridae</taxon>
        <taxon>Pentapetalae</taxon>
        <taxon>rosids</taxon>
        <taxon>malvids</taxon>
        <taxon>Brassicales</taxon>
        <taxon>Brassicaceae</taxon>
        <taxon>Camelineae</taxon>
        <taxon>Capsella</taxon>
    </lineage>
</organism>
<protein>
    <submittedName>
        <fullName evidence="2">Uncharacterized protein</fullName>
    </submittedName>
</protein>
<dbReference type="Proteomes" id="UP000029121">
    <property type="component" value="Unassembled WGS sequence"/>
</dbReference>
<reference evidence="3" key="1">
    <citation type="journal article" date="2013" name="Nat. Genet.">
        <title>The Capsella rubella genome and the genomic consequences of rapid mating system evolution.</title>
        <authorList>
            <person name="Slotte T."/>
            <person name="Hazzouri K.M."/>
            <person name="Agren J.A."/>
            <person name="Koenig D."/>
            <person name="Maumus F."/>
            <person name="Guo Y.L."/>
            <person name="Steige K."/>
            <person name="Platts A.E."/>
            <person name="Escobar J.S."/>
            <person name="Newman L.K."/>
            <person name="Wang W."/>
            <person name="Mandakova T."/>
            <person name="Vello E."/>
            <person name="Smith L.M."/>
            <person name="Henz S.R."/>
            <person name="Steffen J."/>
            <person name="Takuno S."/>
            <person name="Brandvain Y."/>
            <person name="Coop G."/>
            <person name="Andolfatto P."/>
            <person name="Hu T.T."/>
            <person name="Blanchette M."/>
            <person name="Clark R.M."/>
            <person name="Quesneville H."/>
            <person name="Nordborg M."/>
            <person name="Gaut B.S."/>
            <person name="Lysak M.A."/>
            <person name="Jenkins J."/>
            <person name="Grimwood J."/>
            <person name="Chapman J."/>
            <person name="Prochnik S."/>
            <person name="Shu S."/>
            <person name="Rokhsar D."/>
            <person name="Schmutz J."/>
            <person name="Weigel D."/>
            <person name="Wright S.I."/>
        </authorList>
    </citation>
    <scope>NUCLEOTIDE SEQUENCE [LARGE SCALE GENOMIC DNA]</scope>
    <source>
        <strain evidence="3">cv. Monte Gargano</strain>
    </source>
</reference>
<gene>
    <name evidence="2" type="ORF">CARUB_v10011797mg</name>
</gene>
<dbReference type="STRING" id="81985.R0IIA2"/>
<dbReference type="KEGG" id="crb:17898326"/>
<dbReference type="EMBL" id="KB870805">
    <property type="protein sequence ID" value="EOA36598.1"/>
    <property type="molecule type" value="Genomic_DNA"/>
</dbReference>
<sequence>MVKFRVLCCFISCTKIKPSSPPPQVVETGTANPPPQVAKIDKKKPPSSLPQWEKTYMQKPRRVVRKEERVQLLMTVLVEIIIIISHDFDFRV</sequence>
<dbReference type="OrthoDB" id="1113642at2759"/>
<feature type="region of interest" description="Disordered" evidence="1">
    <location>
        <begin position="18"/>
        <end position="51"/>
    </location>
</feature>
<evidence type="ECO:0000313" key="3">
    <source>
        <dbReference type="Proteomes" id="UP000029121"/>
    </source>
</evidence>